<dbReference type="InterPro" id="IPR041657">
    <property type="entry name" value="HTH_17"/>
</dbReference>
<sequence length="179" mass="19618">MTTITTTEAATQARVTVATIRNWCTRGVITATKHAGRWLIDTASLTYRINLPALLRPARKTITLTTEAMLAIGGRRWQKNGMDRVYINDWAQFAGLDIAYYGTGNVSGATLGGRGIANGRVAGLLSKIEKVWFDAADGRLWIRHYDADLVDVRYLDGERNIIDLVARLRAGINAAVAAL</sequence>
<accession>A0AAU8K6S0</accession>
<gene>
    <name evidence="2" type="ORF">ABWK59_30690</name>
</gene>
<dbReference type="Pfam" id="PF12728">
    <property type="entry name" value="HTH_17"/>
    <property type="match status" value="1"/>
</dbReference>
<organism evidence="2">
    <name type="scientific">Kitasatospora camelliae</name>
    <dbReference type="NCBI Taxonomy" id="3156397"/>
    <lineage>
        <taxon>Bacteria</taxon>
        <taxon>Bacillati</taxon>
        <taxon>Actinomycetota</taxon>
        <taxon>Actinomycetes</taxon>
        <taxon>Kitasatosporales</taxon>
        <taxon>Streptomycetaceae</taxon>
        <taxon>Kitasatospora</taxon>
    </lineage>
</organism>
<protein>
    <submittedName>
        <fullName evidence="2">Helix-turn-helix domain-containing protein</fullName>
    </submittedName>
</protein>
<dbReference type="AlphaFoldDB" id="A0AAU8K6S0"/>
<reference evidence="2" key="1">
    <citation type="submission" date="2024-06" db="EMBL/GenBank/DDBJ databases">
        <title>The genome sequences of Kitasatospora sp. strain HUAS MG31.</title>
        <authorList>
            <person name="Mo P."/>
        </authorList>
    </citation>
    <scope>NUCLEOTIDE SEQUENCE</scope>
    <source>
        <strain evidence="2">HUAS MG31</strain>
    </source>
</reference>
<evidence type="ECO:0000259" key="1">
    <source>
        <dbReference type="Pfam" id="PF12728"/>
    </source>
</evidence>
<dbReference type="InterPro" id="IPR009061">
    <property type="entry name" value="DNA-bd_dom_put_sf"/>
</dbReference>
<dbReference type="EMBL" id="CP159872">
    <property type="protein sequence ID" value="XCM82977.1"/>
    <property type="molecule type" value="Genomic_DNA"/>
</dbReference>
<proteinExistence type="predicted"/>
<dbReference type="KEGG" id="kcm:ABWK59_30690"/>
<name>A0AAU8K6S0_9ACTN</name>
<dbReference type="RefSeq" id="WP_354643912.1">
    <property type="nucleotide sequence ID" value="NZ_CP159872.1"/>
</dbReference>
<dbReference type="SUPFAM" id="SSF46955">
    <property type="entry name" value="Putative DNA-binding domain"/>
    <property type="match status" value="1"/>
</dbReference>
<evidence type="ECO:0000313" key="2">
    <source>
        <dbReference type="EMBL" id="XCM82977.1"/>
    </source>
</evidence>
<feature type="domain" description="Helix-turn-helix" evidence="1">
    <location>
        <begin position="5"/>
        <end position="45"/>
    </location>
</feature>